<accession>A0ABU4WMC9</accession>
<proteinExistence type="predicted"/>
<dbReference type="RefSeq" id="WP_320325998.1">
    <property type="nucleotide sequence ID" value="NZ_JALBUS010000011.1"/>
</dbReference>
<comment type="caution">
    <text evidence="2">The sequence shown here is derived from an EMBL/GenBank/DDBJ whole genome shotgun (WGS) entry which is preliminary data.</text>
</comment>
<name>A0ABU4WMC9_9FIRM</name>
<keyword evidence="1" id="KW-0812">Transmembrane</keyword>
<reference evidence="2 3" key="1">
    <citation type="submission" date="2022-03" db="EMBL/GenBank/DDBJ databases">
        <title>Novel taxa within the pig intestine.</title>
        <authorList>
            <person name="Wylensek D."/>
            <person name="Bishof K."/>
            <person name="Afrizal A."/>
            <person name="Clavel T."/>
        </authorList>
    </citation>
    <scope>NUCLEOTIDE SEQUENCE [LARGE SCALE GENOMIC DNA]</scope>
    <source>
        <strain evidence="2 3">Cla-KB-P134</strain>
    </source>
</reference>
<protein>
    <submittedName>
        <fullName evidence="2">Uncharacterized protein</fullName>
    </submittedName>
</protein>
<dbReference type="EMBL" id="JALBUS010000011">
    <property type="protein sequence ID" value="MDX8417722.1"/>
    <property type="molecule type" value="Genomic_DNA"/>
</dbReference>
<feature type="transmembrane region" description="Helical" evidence="1">
    <location>
        <begin position="7"/>
        <end position="25"/>
    </location>
</feature>
<evidence type="ECO:0000313" key="2">
    <source>
        <dbReference type="EMBL" id="MDX8417722.1"/>
    </source>
</evidence>
<keyword evidence="1" id="KW-1133">Transmembrane helix</keyword>
<organism evidence="2 3">
    <name type="scientific">Absicoccus intestinalis</name>
    <dbReference type="NCBI Taxonomy" id="2926319"/>
    <lineage>
        <taxon>Bacteria</taxon>
        <taxon>Bacillati</taxon>
        <taxon>Bacillota</taxon>
        <taxon>Erysipelotrichia</taxon>
        <taxon>Erysipelotrichales</taxon>
        <taxon>Erysipelotrichaceae</taxon>
        <taxon>Absicoccus</taxon>
    </lineage>
</organism>
<evidence type="ECO:0000256" key="1">
    <source>
        <dbReference type="SAM" id="Phobius"/>
    </source>
</evidence>
<keyword evidence="3" id="KW-1185">Reference proteome</keyword>
<sequence length="135" mass="15667">MQELLMRYIRISLVLLMVWIGSNVYVIKKGMDIKTPFFQDHKTGIMMIVGILWNGIFVILFMSLIVPTILDSSYLHAHAYPMIVGKITQMEHQQVTIQGEEDRMTLDMNLKNHKVGDPIQVQYLPNLHKGIEIER</sequence>
<evidence type="ECO:0000313" key="3">
    <source>
        <dbReference type="Proteomes" id="UP001285244"/>
    </source>
</evidence>
<keyword evidence="1" id="KW-0472">Membrane</keyword>
<dbReference type="Proteomes" id="UP001285244">
    <property type="component" value="Unassembled WGS sequence"/>
</dbReference>
<gene>
    <name evidence="2" type="ORF">MOZ64_07695</name>
</gene>
<feature type="transmembrane region" description="Helical" evidence="1">
    <location>
        <begin position="45"/>
        <end position="66"/>
    </location>
</feature>